<keyword evidence="3" id="KW-1185">Reference proteome</keyword>
<dbReference type="OrthoDB" id="360187at2"/>
<organism evidence="2 3">
    <name type="scientific">Desulfosporosinus orientis (strain ATCC 19365 / DSM 765 / NCIMB 8382 / VKM B-1628 / Singapore I)</name>
    <name type="common">Desulfotomaculum orientis</name>
    <dbReference type="NCBI Taxonomy" id="768706"/>
    <lineage>
        <taxon>Bacteria</taxon>
        <taxon>Bacillati</taxon>
        <taxon>Bacillota</taxon>
        <taxon>Clostridia</taxon>
        <taxon>Eubacteriales</taxon>
        <taxon>Desulfitobacteriaceae</taxon>
        <taxon>Desulfosporosinus</taxon>
    </lineage>
</organism>
<evidence type="ECO:0000313" key="2">
    <source>
        <dbReference type="EMBL" id="AET67093.1"/>
    </source>
</evidence>
<dbReference type="HOGENOM" id="CLU_104072_0_1_9"/>
<dbReference type="EMBL" id="CP003108">
    <property type="protein sequence ID" value="AET67093.1"/>
    <property type="molecule type" value="Genomic_DNA"/>
</dbReference>
<reference evidence="2 3" key="2">
    <citation type="journal article" date="2012" name="J. Bacteriol.">
        <title>Complete genome sequences of Desulfosporosinus orientis DSM765T, Desulfosporosinus youngiae DSM17734T, Desulfosporosinus meridiei DSM13257T, and Desulfosporosinus acidiphilus DSM22704T.</title>
        <authorList>
            <person name="Pester M."/>
            <person name="Brambilla E."/>
            <person name="Alazard D."/>
            <person name="Rattei T."/>
            <person name="Weinmaier T."/>
            <person name="Han J."/>
            <person name="Lucas S."/>
            <person name="Lapidus A."/>
            <person name="Cheng J.F."/>
            <person name="Goodwin L."/>
            <person name="Pitluck S."/>
            <person name="Peters L."/>
            <person name="Ovchinnikova G."/>
            <person name="Teshima H."/>
            <person name="Detter J.C."/>
            <person name="Han C.S."/>
            <person name="Tapia R."/>
            <person name="Land M.L."/>
            <person name="Hauser L."/>
            <person name="Kyrpides N.C."/>
            <person name="Ivanova N.N."/>
            <person name="Pagani I."/>
            <person name="Huntmann M."/>
            <person name="Wei C.L."/>
            <person name="Davenport K.W."/>
            <person name="Daligault H."/>
            <person name="Chain P.S."/>
            <person name="Chen A."/>
            <person name="Mavromatis K."/>
            <person name="Markowitz V."/>
            <person name="Szeto E."/>
            <person name="Mikhailova N."/>
            <person name="Pati A."/>
            <person name="Wagner M."/>
            <person name="Woyke T."/>
            <person name="Ollivier B."/>
            <person name="Klenk H.P."/>
            <person name="Spring S."/>
            <person name="Loy A."/>
        </authorList>
    </citation>
    <scope>NUCLEOTIDE SEQUENCE [LARGE SCALE GENOMIC DNA]</scope>
    <source>
        <strain evidence="3">ATCC 19365 / DSM 765 / NCIMB 8382 / VKM B-1628</strain>
    </source>
</reference>
<dbReference type="KEGG" id="dor:Desor_1436"/>
<evidence type="ECO:0000259" key="1">
    <source>
        <dbReference type="SMART" id="SM00471"/>
    </source>
</evidence>
<dbReference type="STRING" id="768706.Desor_1436"/>
<dbReference type="Pfam" id="PF01966">
    <property type="entry name" value="HD"/>
    <property type="match status" value="1"/>
</dbReference>
<dbReference type="GO" id="GO:0016787">
    <property type="term" value="F:hydrolase activity"/>
    <property type="evidence" value="ECO:0007669"/>
    <property type="project" value="UniProtKB-KW"/>
</dbReference>
<accession>G7W8F3</accession>
<dbReference type="InterPro" id="IPR003607">
    <property type="entry name" value="HD/PDEase_dom"/>
</dbReference>
<keyword evidence="2" id="KW-0378">Hydrolase</keyword>
<reference evidence="3" key="1">
    <citation type="submission" date="2011-11" db="EMBL/GenBank/DDBJ databases">
        <title>Complete sequence of Desulfosporosinus orientis DSM 765.</title>
        <authorList>
            <person name="Lucas S."/>
            <person name="Han J."/>
            <person name="Lapidus A."/>
            <person name="Cheng J.-F."/>
            <person name="Goodwin L."/>
            <person name="Pitluck S."/>
            <person name="Peters L."/>
            <person name="Ovchinnikova G."/>
            <person name="Teshima H."/>
            <person name="Detter J.C."/>
            <person name="Han C."/>
            <person name="Tapia R."/>
            <person name="Land M."/>
            <person name="Hauser L."/>
            <person name="Kyrpides N."/>
            <person name="Ivanova N."/>
            <person name="Pagani I."/>
            <person name="Pester M."/>
            <person name="Spring S."/>
            <person name="Ollivier B."/>
            <person name="Rattei T."/>
            <person name="Klenk H.-P."/>
            <person name="Wagner M."/>
            <person name="Loy A."/>
            <person name="Woyke T."/>
        </authorList>
    </citation>
    <scope>NUCLEOTIDE SEQUENCE [LARGE SCALE GENOMIC DNA]</scope>
    <source>
        <strain evidence="3">ATCC 19365 / DSM 765 / NCIMB 8382 / VKM B-1628</strain>
    </source>
</reference>
<gene>
    <name evidence="2" type="ordered locus">Desor_1436</name>
</gene>
<name>G7W8F3_DESOD</name>
<dbReference type="PATRIC" id="fig|768706.3.peg.1423"/>
<dbReference type="Proteomes" id="UP000006346">
    <property type="component" value="Chromosome"/>
</dbReference>
<dbReference type="AlphaFoldDB" id="G7W8F3"/>
<dbReference type="Gene3D" id="1.10.3210.10">
    <property type="entry name" value="Hypothetical protein af1432"/>
    <property type="match status" value="1"/>
</dbReference>
<dbReference type="SMART" id="SM00471">
    <property type="entry name" value="HDc"/>
    <property type="match status" value="1"/>
</dbReference>
<feature type="domain" description="HD/PDEase" evidence="1">
    <location>
        <begin position="26"/>
        <end position="148"/>
    </location>
</feature>
<dbReference type="SUPFAM" id="SSF109604">
    <property type="entry name" value="HD-domain/PDEase-like"/>
    <property type="match status" value="1"/>
</dbReference>
<dbReference type="CDD" id="cd00077">
    <property type="entry name" value="HDc"/>
    <property type="match status" value="1"/>
</dbReference>
<sequence>MDLSDYIEDILNHEEYRQLALFTHHKPFTTLEHSLRVAQIAYDWSVRLEKKVNLDTIAVTRGALLHDFFLYDWHKMRPDGSRWHGFRHPRIACQNAERCFKLSEKEKDIILSHMWPLTLRPPRCREAFIVILADKVASLQEFRFKFKRHLPSSERYTSLRLKKPN</sequence>
<dbReference type="RefSeq" id="WP_014183912.1">
    <property type="nucleotide sequence ID" value="NC_016584.1"/>
</dbReference>
<evidence type="ECO:0000313" key="3">
    <source>
        <dbReference type="Proteomes" id="UP000006346"/>
    </source>
</evidence>
<protein>
    <submittedName>
        <fullName evidence="2">Putative HD superfamily hydrolase</fullName>
    </submittedName>
</protein>
<dbReference type="eggNOG" id="COG1418">
    <property type="taxonomic scope" value="Bacteria"/>
</dbReference>
<proteinExistence type="predicted"/>
<dbReference type="InterPro" id="IPR006674">
    <property type="entry name" value="HD_domain"/>
</dbReference>